<proteinExistence type="predicted"/>
<accession>A0A0D7AKC5</accession>
<feature type="compositionally biased region" description="Basic and acidic residues" evidence="1">
    <location>
        <begin position="345"/>
        <end position="355"/>
    </location>
</feature>
<feature type="region of interest" description="Disordered" evidence="1">
    <location>
        <begin position="15"/>
        <end position="45"/>
    </location>
</feature>
<name>A0A0D7AKC5_9AGAR</name>
<feature type="compositionally biased region" description="Acidic residues" evidence="1">
    <location>
        <begin position="137"/>
        <end position="147"/>
    </location>
</feature>
<feature type="compositionally biased region" description="Low complexity" evidence="1">
    <location>
        <begin position="25"/>
        <end position="37"/>
    </location>
</feature>
<evidence type="ECO:0000313" key="3">
    <source>
        <dbReference type="Proteomes" id="UP000054144"/>
    </source>
</evidence>
<keyword evidence="3" id="KW-1185">Reference proteome</keyword>
<dbReference type="Proteomes" id="UP000054144">
    <property type="component" value="Unassembled WGS sequence"/>
</dbReference>
<dbReference type="OrthoDB" id="3031528at2759"/>
<protein>
    <submittedName>
        <fullName evidence="2">Uncharacterized protein</fullName>
    </submittedName>
</protein>
<feature type="region of interest" description="Disordered" evidence="1">
    <location>
        <begin position="345"/>
        <end position="364"/>
    </location>
</feature>
<organism evidence="2 3">
    <name type="scientific">Fistulina hepatica ATCC 64428</name>
    <dbReference type="NCBI Taxonomy" id="1128425"/>
    <lineage>
        <taxon>Eukaryota</taxon>
        <taxon>Fungi</taxon>
        <taxon>Dikarya</taxon>
        <taxon>Basidiomycota</taxon>
        <taxon>Agaricomycotina</taxon>
        <taxon>Agaricomycetes</taxon>
        <taxon>Agaricomycetidae</taxon>
        <taxon>Agaricales</taxon>
        <taxon>Fistulinaceae</taxon>
        <taxon>Fistulina</taxon>
    </lineage>
</organism>
<gene>
    <name evidence="2" type="ORF">FISHEDRAFT_56058</name>
</gene>
<feature type="region of interest" description="Disordered" evidence="1">
    <location>
        <begin position="137"/>
        <end position="176"/>
    </location>
</feature>
<evidence type="ECO:0000256" key="1">
    <source>
        <dbReference type="SAM" id="MobiDB-lite"/>
    </source>
</evidence>
<reference evidence="2 3" key="1">
    <citation type="journal article" date="2015" name="Fungal Genet. Biol.">
        <title>Evolution of novel wood decay mechanisms in Agaricales revealed by the genome sequences of Fistulina hepatica and Cylindrobasidium torrendii.</title>
        <authorList>
            <person name="Floudas D."/>
            <person name="Held B.W."/>
            <person name="Riley R."/>
            <person name="Nagy L.G."/>
            <person name="Koehler G."/>
            <person name="Ransdell A.S."/>
            <person name="Younus H."/>
            <person name="Chow J."/>
            <person name="Chiniquy J."/>
            <person name="Lipzen A."/>
            <person name="Tritt A."/>
            <person name="Sun H."/>
            <person name="Haridas S."/>
            <person name="LaButti K."/>
            <person name="Ohm R.A."/>
            <person name="Kues U."/>
            <person name="Blanchette R.A."/>
            <person name="Grigoriev I.V."/>
            <person name="Minto R.E."/>
            <person name="Hibbett D.S."/>
        </authorList>
    </citation>
    <scope>NUCLEOTIDE SEQUENCE [LARGE SCALE GENOMIC DNA]</scope>
    <source>
        <strain evidence="2 3">ATCC 64428</strain>
    </source>
</reference>
<sequence>MSAASPERTTATVALAAGAKRSISDVDTSSTGDTSHSGLPSPEKRARINLPIQDANADTLPALVAKDSADDAIVAVSETLPETAAAPIEDLEPPRISSAPDHEVIELLDSDDDDEEATETQHPVAPERQVEVIELLDSDDDDGDDEREAMQDEGSYQDDGASDSEDEDEENHHGVILPSEVQARLVYISENIEGLTSTFLRFIMDEISTYMGPRSGTNNMIAAAIVQHCTFRAAAGLTDLVREKRAVRDARAQCWGSCPGNDEEQHDPDLYNIPQEVTDRLNRCFSLMQGLPDAQLQKIRAGLLYYNGPVDGHLADEIIDFLDTLAADGKDIRKEEALIERVYAEHESGQVKKPPEVIPVSDEE</sequence>
<dbReference type="AlphaFoldDB" id="A0A0D7AKC5"/>
<dbReference type="EMBL" id="KN881644">
    <property type="protein sequence ID" value="KIY52310.1"/>
    <property type="molecule type" value="Genomic_DNA"/>
</dbReference>
<evidence type="ECO:0000313" key="2">
    <source>
        <dbReference type="EMBL" id="KIY52310.1"/>
    </source>
</evidence>
<feature type="compositionally biased region" description="Acidic residues" evidence="1">
    <location>
        <begin position="160"/>
        <end position="169"/>
    </location>
</feature>